<evidence type="ECO:0000313" key="3">
    <source>
        <dbReference type="EMBL" id="UQT54371.1"/>
    </source>
</evidence>
<dbReference type="InterPro" id="IPR006976">
    <property type="entry name" value="VanZ-like"/>
</dbReference>
<evidence type="ECO:0000313" key="4">
    <source>
        <dbReference type="Proteomes" id="UP000829992"/>
    </source>
</evidence>
<dbReference type="PANTHER" id="PTHR36834:SF1">
    <property type="entry name" value="INTEGRAL MEMBRANE PROTEIN"/>
    <property type="match status" value="1"/>
</dbReference>
<dbReference type="PANTHER" id="PTHR36834">
    <property type="entry name" value="MEMBRANE PROTEIN-RELATED"/>
    <property type="match status" value="1"/>
</dbReference>
<name>A0ABY4PL84_9ACTN</name>
<feature type="transmembrane region" description="Helical" evidence="1">
    <location>
        <begin position="124"/>
        <end position="143"/>
    </location>
</feature>
<organism evidence="3 4">
    <name type="scientific">Streptomyces durmitorensis</name>
    <dbReference type="NCBI Taxonomy" id="319947"/>
    <lineage>
        <taxon>Bacteria</taxon>
        <taxon>Bacillati</taxon>
        <taxon>Actinomycetota</taxon>
        <taxon>Actinomycetes</taxon>
        <taxon>Kitasatosporales</taxon>
        <taxon>Streptomycetaceae</taxon>
        <taxon>Streptomyces</taxon>
    </lineage>
</organism>
<feature type="transmembrane region" description="Helical" evidence="1">
    <location>
        <begin position="41"/>
        <end position="59"/>
    </location>
</feature>
<gene>
    <name evidence="3" type="ORF">M4V62_04310</name>
</gene>
<feature type="domain" description="VanZ-like" evidence="2">
    <location>
        <begin position="89"/>
        <end position="169"/>
    </location>
</feature>
<feature type="transmembrane region" description="Helical" evidence="1">
    <location>
        <begin position="155"/>
        <end position="175"/>
    </location>
</feature>
<dbReference type="RefSeq" id="WP_249585867.1">
    <property type="nucleotide sequence ID" value="NZ_BAAAQL010000002.1"/>
</dbReference>
<dbReference type="EMBL" id="CP097289">
    <property type="protein sequence ID" value="UQT54371.1"/>
    <property type="molecule type" value="Genomic_DNA"/>
</dbReference>
<dbReference type="InterPro" id="IPR053150">
    <property type="entry name" value="Teicoplanin_resist-assoc"/>
</dbReference>
<feature type="transmembrane region" description="Helical" evidence="1">
    <location>
        <begin position="6"/>
        <end position="29"/>
    </location>
</feature>
<dbReference type="Proteomes" id="UP000829992">
    <property type="component" value="Chromosome"/>
</dbReference>
<evidence type="ECO:0000256" key="1">
    <source>
        <dbReference type="SAM" id="Phobius"/>
    </source>
</evidence>
<dbReference type="Pfam" id="PF04892">
    <property type="entry name" value="VanZ"/>
    <property type="match status" value="1"/>
</dbReference>
<reference evidence="3 4" key="1">
    <citation type="submission" date="2022-05" db="EMBL/GenBank/DDBJ databases">
        <authorList>
            <person name="Zhou X."/>
            <person name="Li K."/>
            <person name="Man Y."/>
        </authorList>
    </citation>
    <scope>NUCLEOTIDE SEQUENCE [LARGE SCALE GENOMIC DNA]</scope>
    <source>
        <strain evidence="3 4">MS405</strain>
    </source>
</reference>
<evidence type="ECO:0000259" key="2">
    <source>
        <dbReference type="Pfam" id="PF04892"/>
    </source>
</evidence>
<keyword evidence="1" id="KW-0472">Membrane</keyword>
<keyword evidence="1" id="KW-0812">Transmembrane</keyword>
<accession>A0ABY4PL84</accession>
<proteinExistence type="predicted"/>
<keyword evidence="1" id="KW-1133">Transmembrane helix</keyword>
<feature type="transmembrane region" description="Helical" evidence="1">
    <location>
        <begin position="95"/>
        <end position="117"/>
    </location>
</feature>
<sequence>MWRIVFYVNVWTVSLFLVVVAVVAVGLGVWRRTSPRRQRRVARVLWVVCLALVLAATVIPDRPIGSGVPYVAMIPGEGLWGSAADYMYASERHMILVLQVANAAMFVPLGLFAYTAARRPSLPGIVLGCLALSVMIEAVQLVMNAGRVVDVDDVIFNTLGGLVGCLLAKAAWAVTGRGAEKDVRRHAGQAHPLRAWLLDQFRG</sequence>
<keyword evidence="4" id="KW-1185">Reference proteome</keyword>
<protein>
    <submittedName>
        <fullName evidence="3">VanZ family protein</fullName>
    </submittedName>
</protein>